<dbReference type="Gene3D" id="4.10.1080.10">
    <property type="entry name" value="TSP type-3 repeat"/>
    <property type="match status" value="1"/>
</dbReference>
<feature type="domain" description="Bacterial repeat" evidence="3">
    <location>
        <begin position="26"/>
        <end position="93"/>
    </location>
</feature>
<evidence type="ECO:0000313" key="5">
    <source>
        <dbReference type="Proteomes" id="UP001143304"/>
    </source>
</evidence>
<organism evidence="4 5">
    <name type="scientific">Candidatus Marimicrobium litorale</name>
    <dbReference type="NCBI Taxonomy" id="2518991"/>
    <lineage>
        <taxon>Bacteria</taxon>
        <taxon>Pseudomonadati</taxon>
        <taxon>Pseudomonadota</taxon>
        <taxon>Gammaproteobacteria</taxon>
        <taxon>Cellvibrionales</taxon>
        <taxon>Halieaceae</taxon>
        <taxon>Marimicrobium</taxon>
    </lineage>
</organism>
<dbReference type="Proteomes" id="UP001143304">
    <property type="component" value="Unassembled WGS sequence"/>
</dbReference>
<dbReference type="Pfam" id="PF07588">
    <property type="entry name" value="DUF1554"/>
    <property type="match status" value="1"/>
</dbReference>
<dbReference type="InterPro" id="IPR011448">
    <property type="entry name" value="DUF1554"/>
</dbReference>
<dbReference type="InterPro" id="IPR016187">
    <property type="entry name" value="CTDL_fold"/>
</dbReference>
<comment type="caution">
    <text evidence="4">The sequence shown here is derived from an EMBL/GenBank/DDBJ whole genome shotgun (WGS) entry which is preliminary data.</text>
</comment>
<dbReference type="PROSITE" id="PS51257">
    <property type="entry name" value="PROKAR_LIPOPROTEIN"/>
    <property type="match status" value="1"/>
</dbReference>
<evidence type="ECO:0000259" key="2">
    <source>
        <dbReference type="Pfam" id="PF07588"/>
    </source>
</evidence>
<dbReference type="EMBL" id="SHNO01000001">
    <property type="protein sequence ID" value="MCX2976373.1"/>
    <property type="molecule type" value="Genomic_DNA"/>
</dbReference>
<gene>
    <name evidence="4" type="ORF">EYC82_03275</name>
</gene>
<dbReference type="Gene3D" id="3.10.100.10">
    <property type="entry name" value="Mannose-Binding Protein A, subunit A"/>
    <property type="match status" value="1"/>
</dbReference>
<feature type="chain" id="PRO_5046350254" description="Bacterial repeat domain-containing protein" evidence="1">
    <location>
        <begin position="25"/>
        <end position="362"/>
    </location>
</feature>
<feature type="domain" description="DUF1554" evidence="2">
    <location>
        <begin position="182"/>
        <end position="220"/>
    </location>
</feature>
<keyword evidence="5" id="KW-1185">Reference proteome</keyword>
<dbReference type="SUPFAM" id="SSF56436">
    <property type="entry name" value="C-type lectin-like"/>
    <property type="match status" value="1"/>
</dbReference>
<dbReference type="SUPFAM" id="SSF103647">
    <property type="entry name" value="TSP type-3 repeat"/>
    <property type="match status" value="1"/>
</dbReference>
<proteinExistence type="predicted"/>
<sequence>MNGLSIKALLIISLAMLATGCKLALTVTSGGDVTSLSGNRDCAGGSLCEYEVTDTSFIETFTAVPRPGYVFSKWQGSKNYLCPDSTNPTCTISTAIIDTLVEPERGIADTVLASGTIYYAQPLFTFVGVDTDEDGIKDYLDPDDDNDGVLDADDNCPLEGPNLDGFGCPIAQSKTVFVTSESYTGNLGGLAGADQKCNDLAAAASLSGEYKAWLSDGIEAPNTRFTQSPYVSYTLVDGTVIAVGYEDLIAPQPPYGGPFTDGLLAPINLTELGTTKNASVFTNTNADGPAVGPEGGFQLIPGSNEYLVGSCLGFTSSTDEQATFGRTTGSAYLGFSTAQLGWLPYVQFVGCTSPSALFCFEQ</sequence>
<evidence type="ECO:0000313" key="4">
    <source>
        <dbReference type="EMBL" id="MCX2976373.1"/>
    </source>
</evidence>
<dbReference type="InterPro" id="IPR044060">
    <property type="entry name" value="Bacterial_rp_domain"/>
</dbReference>
<name>A0ABT3T297_9GAMM</name>
<reference evidence="4" key="1">
    <citation type="submission" date="2019-02" db="EMBL/GenBank/DDBJ databases">
        <authorList>
            <person name="Li S.-H."/>
        </authorList>
    </citation>
    <scope>NUCLEOTIDE SEQUENCE</scope>
    <source>
        <strain evidence="4">IMCC11814</strain>
    </source>
</reference>
<evidence type="ECO:0000259" key="3">
    <source>
        <dbReference type="Pfam" id="PF18998"/>
    </source>
</evidence>
<dbReference type="InterPro" id="IPR028974">
    <property type="entry name" value="TSP_type-3_rpt"/>
</dbReference>
<feature type="signal peptide" evidence="1">
    <location>
        <begin position="1"/>
        <end position="24"/>
    </location>
</feature>
<accession>A0ABT3T297</accession>
<evidence type="ECO:0008006" key="6">
    <source>
        <dbReference type="Google" id="ProtNLM"/>
    </source>
</evidence>
<evidence type="ECO:0000256" key="1">
    <source>
        <dbReference type="SAM" id="SignalP"/>
    </source>
</evidence>
<dbReference type="RefSeq" id="WP_279248123.1">
    <property type="nucleotide sequence ID" value="NZ_SHNO01000001.1"/>
</dbReference>
<protein>
    <recommendedName>
        <fullName evidence="6">Bacterial repeat domain-containing protein</fullName>
    </recommendedName>
</protein>
<dbReference type="InterPro" id="IPR016186">
    <property type="entry name" value="C-type_lectin-like/link_sf"/>
</dbReference>
<dbReference type="Pfam" id="PF18998">
    <property type="entry name" value="Flg_new_2"/>
    <property type="match status" value="1"/>
</dbReference>
<keyword evidence="1" id="KW-0732">Signal</keyword>